<name>A0ABR4CJI1_9HELO</name>
<keyword evidence="2" id="KW-1185">Reference proteome</keyword>
<reference evidence="1 2" key="1">
    <citation type="journal article" date="2024" name="Commun. Biol.">
        <title>Comparative genomic analysis of thermophilic fungi reveals convergent evolutionary adaptations and gene losses.</title>
        <authorList>
            <person name="Steindorff A.S."/>
            <person name="Aguilar-Pontes M.V."/>
            <person name="Robinson A.J."/>
            <person name="Andreopoulos B."/>
            <person name="LaButti K."/>
            <person name="Kuo A."/>
            <person name="Mondo S."/>
            <person name="Riley R."/>
            <person name="Otillar R."/>
            <person name="Haridas S."/>
            <person name="Lipzen A."/>
            <person name="Grimwood J."/>
            <person name="Schmutz J."/>
            <person name="Clum A."/>
            <person name="Reid I.D."/>
            <person name="Moisan M.C."/>
            <person name="Butler G."/>
            <person name="Nguyen T.T.M."/>
            <person name="Dewar K."/>
            <person name="Conant G."/>
            <person name="Drula E."/>
            <person name="Henrissat B."/>
            <person name="Hansel C."/>
            <person name="Singer S."/>
            <person name="Hutchinson M.I."/>
            <person name="de Vries R.P."/>
            <person name="Natvig D.O."/>
            <person name="Powell A.J."/>
            <person name="Tsang A."/>
            <person name="Grigoriev I.V."/>
        </authorList>
    </citation>
    <scope>NUCLEOTIDE SEQUENCE [LARGE SCALE GENOMIC DNA]</scope>
    <source>
        <strain evidence="1 2">CBS 494.80</strain>
    </source>
</reference>
<accession>A0ABR4CJI1</accession>
<sequence length="79" mass="8652">MAPHLCNWLPIRLTQRSHISSPHKGFSKPMSLGVIQSGAVWPTRCAALVLALALLHVARTQGEKQNCGESRDGEKFFLG</sequence>
<dbReference type="EMBL" id="JAZHXI010000007">
    <property type="protein sequence ID" value="KAL2070113.1"/>
    <property type="molecule type" value="Genomic_DNA"/>
</dbReference>
<comment type="caution">
    <text evidence="1">The sequence shown here is derived from an EMBL/GenBank/DDBJ whole genome shotgun (WGS) entry which is preliminary data.</text>
</comment>
<evidence type="ECO:0000313" key="2">
    <source>
        <dbReference type="Proteomes" id="UP001595075"/>
    </source>
</evidence>
<organism evidence="1 2">
    <name type="scientific">Oculimacula yallundae</name>
    <dbReference type="NCBI Taxonomy" id="86028"/>
    <lineage>
        <taxon>Eukaryota</taxon>
        <taxon>Fungi</taxon>
        <taxon>Dikarya</taxon>
        <taxon>Ascomycota</taxon>
        <taxon>Pezizomycotina</taxon>
        <taxon>Leotiomycetes</taxon>
        <taxon>Helotiales</taxon>
        <taxon>Ploettnerulaceae</taxon>
        <taxon>Oculimacula</taxon>
    </lineage>
</organism>
<protein>
    <submittedName>
        <fullName evidence="1">Uncharacterized protein</fullName>
    </submittedName>
</protein>
<feature type="non-terminal residue" evidence="1">
    <location>
        <position position="79"/>
    </location>
</feature>
<dbReference type="Proteomes" id="UP001595075">
    <property type="component" value="Unassembled WGS sequence"/>
</dbReference>
<gene>
    <name evidence="1" type="ORF">VTL71DRAFT_14793</name>
</gene>
<evidence type="ECO:0000313" key="1">
    <source>
        <dbReference type="EMBL" id="KAL2070113.1"/>
    </source>
</evidence>
<proteinExistence type="predicted"/>